<dbReference type="AlphaFoldDB" id="A0AA87Q2Q4"/>
<dbReference type="InterPro" id="IPR022789">
    <property type="entry name" value="ParD"/>
</dbReference>
<comment type="caution">
    <text evidence="3">The sequence shown here is derived from an EMBL/GenBank/DDBJ whole genome shotgun (WGS) entry which is preliminary data.</text>
</comment>
<evidence type="ECO:0000313" key="3">
    <source>
        <dbReference type="EMBL" id="GAJ91431.1"/>
    </source>
</evidence>
<reference evidence="3 4" key="1">
    <citation type="submission" date="2014-05" db="EMBL/GenBank/DDBJ databases">
        <title>Whole genome shotgun sequence of Rhizobium rhizogenes NBRC 13257.</title>
        <authorList>
            <person name="Katano-Makiyama Y."/>
            <person name="Hosoyama A."/>
            <person name="Hashimoto M."/>
            <person name="Hosoyama Y."/>
            <person name="Noguchi M."/>
            <person name="Tsuchikane K."/>
            <person name="Kimura A."/>
            <person name="Ohji S."/>
            <person name="Ichikawa N."/>
            <person name="Yamazoe A."/>
            <person name="Fujita N."/>
        </authorList>
    </citation>
    <scope>NUCLEOTIDE SEQUENCE [LARGE SCALE GENOMIC DNA]</scope>
    <source>
        <strain evidence="3 4">NBRC 13257</strain>
    </source>
</reference>
<keyword evidence="2" id="KW-1277">Toxin-antitoxin system</keyword>
<dbReference type="Gene3D" id="6.10.10.120">
    <property type="entry name" value="Antitoxin ParD1-like"/>
    <property type="match status" value="1"/>
</dbReference>
<comment type="similarity">
    <text evidence="1">Belongs to the ParD antitoxin family.</text>
</comment>
<dbReference type="InterPro" id="IPR010985">
    <property type="entry name" value="Ribbon_hlx_hlx"/>
</dbReference>
<protein>
    <recommendedName>
        <fullName evidence="5">Type II toxin-antitoxin system ParD family antitoxin</fullName>
    </recommendedName>
</protein>
<dbReference type="PANTHER" id="PTHR36582">
    <property type="entry name" value="ANTITOXIN PARD"/>
    <property type="match status" value="1"/>
</dbReference>
<dbReference type="CDD" id="cd22231">
    <property type="entry name" value="RHH_NikR_HicB-like"/>
    <property type="match status" value="1"/>
</dbReference>
<dbReference type="PANTHER" id="PTHR36582:SF2">
    <property type="entry name" value="ANTITOXIN PARD"/>
    <property type="match status" value="1"/>
</dbReference>
<dbReference type="GO" id="GO:0006355">
    <property type="term" value="P:regulation of DNA-templated transcription"/>
    <property type="evidence" value="ECO:0007669"/>
    <property type="project" value="InterPro"/>
</dbReference>
<evidence type="ECO:0000313" key="4">
    <source>
        <dbReference type="Proteomes" id="UP000026941"/>
    </source>
</evidence>
<dbReference type="InterPro" id="IPR038296">
    <property type="entry name" value="ParD_sf"/>
</dbReference>
<accession>A0AA87Q2Q4</accession>
<organism evidence="3 4">
    <name type="scientific">Rhizobium rhizogenes NBRC 13257</name>
    <dbReference type="NCBI Taxonomy" id="1220581"/>
    <lineage>
        <taxon>Bacteria</taxon>
        <taxon>Pseudomonadati</taxon>
        <taxon>Pseudomonadota</taxon>
        <taxon>Alphaproteobacteria</taxon>
        <taxon>Hyphomicrobiales</taxon>
        <taxon>Rhizobiaceae</taxon>
        <taxon>Rhizobium/Agrobacterium group</taxon>
        <taxon>Rhizobium</taxon>
    </lineage>
</organism>
<evidence type="ECO:0000256" key="2">
    <source>
        <dbReference type="ARBA" id="ARBA00022649"/>
    </source>
</evidence>
<dbReference type="Proteomes" id="UP000026941">
    <property type="component" value="Unassembled WGS sequence"/>
</dbReference>
<name>A0AA87Q2Q4_RHIRH</name>
<dbReference type="Pfam" id="PF03693">
    <property type="entry name" value="ParD_antitoxin"/>
    <property type="match status" value="1"/>
</dbReference>
<dbReference type="SUPFAM" id="SSF47598">
    <property type="entry name" value="Ribbon-helix-helix"/>
    <property type="match status" value="1"/>
</dbReference>
<sequence length="90" mass="10148">MNEKLSISLPSEMVAAIKSRVDAGAYASTSEVLRAAVRVWLREEEEYQERIAAIRQKVQASLDDPRPNLTGEEVMQYFEAYAREAELGSK</sequence>
<gene>
    <name evidence="3" type="ORF">RRH01S_02_00990</name>
</gene>
<proteinExistence type="inferred from homology"/>
<dbReference type="EMBL" id="BAYX01000002">
    <property type="protein sequence ID" value="GAJ91431.1"/>
    <property type="molecule type" value="Genomic_DNA"/>
</dbReference>
<dbReference type="NCBIfam" id="TIGR02606">
    <property type="entry name" value="antidote_CC2985"/>
    <property type="match status" value="1"/>
</dbReference>
<dbReference type="RefSeq" id="WP_007701969.1">
    <property type="nucleotide sequence ID" value="NZ_BAYX01000002.1"/>
</dbReference>
<evidence type="ECO:0000256" key="1">
    <source>
        <dbReference type="ARBA" id="ARBA00008580"/>
    </source>
</evidence>
<evidence type="ECO:0008006" key="5">
    <source>
        <dbReference type="Google" id="ProtNLM"/>
    </source>
</evidence>